<proteinExistence type="predicted"/>
<dbReference type="RefSeq" id="WP_211305891.1">
    <property type="nucleotide sequence ID" value="NZ_QBKG01000006.1"/>
</dbReference>
<sequence length="71" mass="8471">MGNIATDFAQQIEKLASRGMKFDLKEDKIKEHLLDIGYYRLGFYWCPFTDKNHNFIRKIKIVVYGQSQREI</sequence>
<dbReference type="AlphaFoldDB" id="A0A2T5XUH4"/>
<dbReference type="Proteomes" id="UP000243985">
    <property type="component" value="Unassembled WGS sequence"/>
</dbReference>
<evidence type="ECO:0000313" key="2">
    <source>
        <dbReference type="Proteomes" id="UP000243985"/>
    </source>
</evidence>
<dbReference type="EMBL" id="QBKG01000006">
    <property type="protein sequence ID" value="PTX06924.1"/>
    <property type="molecule type" value="Genomic_DNA"/>
</dbReference>
<organism evidence="1 2">
    <name type="scientific">Capnocytophaga leadbetteri</name>
    <dbReference type="NCBI Taxonomy" id="327575"/>
    <lineage>
        <taxon>Bacteria</taxon>
        <taxon>Pseudomonadati</taxon>
        <taxon>Bacteroidota</taxon>
        <taxon>Flavobacteriia</taxon>
        <taxon>Flavobacteriales</taxon>
        <taxon>Flavobacteriaceae</taxon>
        <taxon>Capnocytophaga</taxon>
    </lineage>
</organism>
<gene>
    <name evidence="1" type="ORF">C8P65_106102</name>
</gene>
<accession>A0A2T5XUH4</accession>
<evidence type="ECO:0008006" key="3">
    <source>
        <dbReference type="Google" id="ProtNLM"/>
    </source>
</evidence>
<comment type="caution">
    <text evidence="1">The sequence shown here is derived from an EMBL/GenBank/DDBJ whole genome shotgun (WGS) entry which is preliminary data.</text>
</comment>
<dbReference type="GeneID" id="84580784"/>
<name>A0A2T5XUH4_9FLAO</name>
<protein>
    <recommendedName>
        <fullName evidence="3">Abi family protein</fullName>
    </recommendedName>
</protein>
<evidence type="ECO:0000313" key="1">
    <source>
        <dbReference type="EMBL" id="PTX06924.1"/>
    </source>
</evidence>
<reference evidence="1 2" key="1">
    <citation type="submission" date="2018-04" db="EMBL/GenBank/DDBJ databases">
        <title>Genomic Encyclopedia of Archaeal and Bacterial Type Strains, Phase II (KMG-II): from individual species to whole genera.</title>
        <authorList>
            <person name="Goeker M."/>
        </authorList>
    </citation>
    <scope>NUCLEOTIDE SEQUENCE [LARGE SCALE GENOMIC DNA]</scope>
    <source>
        <strain evidence="1 2">DSM 22902</strain>
    </source>
</reference>